<reference evidence="1" key="2">
    <citation type="journal article" date="2015" name="Data Brief">
        <title>Shoot transcriptome of the giant reed, Arundo donax.</title>
        <authorList>
            <person name="Barrero R.A."/>
            <person name="Guerrero F.D."/>
            <person name="Moolhuijzen P."/>
            <person name="Goolsby J.A."/>
            <person name="Tidwell J."/>
            <person name="Bellgard S.E."/>
            <person name="Bellgard M.I."/>
        </authorList>
    </citation>
    <scope>NUCLEOTIDE SEQUENCE</scope>
    <source>
        <tissue evidence="1">Shoot tissue taken approximately 20 cm above the soil surface</tissue>
    </source>
</reference>
<sequence>MHRLDHQGQPSAVHNIYLTKCLIQETHSAQSRHVNIIGNSIPHPPLRLALS</sequence>
<evidence type="ECO:0000313" key="1">
    <source>
        <dbReference type="EMBL" id="JAD21376.1"/>
    </source>
</evidence>
<reference evidence="1" key="1">
    <citation type="submission" date="2014-09" db="EMBL/GenBank/DDBJ databases">
        <authorList>
            <person name="Magalhaes I.L.F."/>
            <person name="Oliveira U."/>
            <person name="Santos F.R."/>
            <person name="Vidigal T.H.D.A."/>
            <person name="Brescovit A.D."/>
            <person name="Santos A.J."/>
        </authorList>
    </citation>
    <scope>NUCLEOTIDE SEQUENCE</scope>
    <source>
        <tissue evidence="1">Shoot tissue taken approximately 20 cm above the soil surface</tissue>
    </source>
</reference>
<accession>A0A0A9TEY4</accession>
<organism evidence="1">
    <name type="scientific">Arundo donax</name>
    <name type="common">Giant reed</name>
    <name type="synonym">Donax arundinaceus</name>
    <dbReference type="NCBI Taxonomy" id="35708"/>
    <lineage>
        <taxon>Eukaryota</taxon>
        <taxon>Viridiplantae</taxon>
        <taxon>Streptophyta</taxon>
        <taxon>Embryophyta</taxon>
        <taxon>Tracheophyta</taxon>
        <taxon>Spermatophyta</taxon>
        <taxon>Magnoliopsida</taxon>
        <taxon>Liliopsida</taxon>
        <taxon>Poales</taxon>
        <taxon>Poaceae</taxon>
        <taxon>PACMAD clade</taxon>
        <taxon>Arundinoideae</taxon>
        <taxon>Arundineae</taxon>
        <taxon>Arundo</taxon>
    </lineage>
</organism>
<protein>
    <submittedName>
        <fullName evidence="1">Uncharacterized protein</fullName>
    </submittedName>
</protein>
<proteinExistence type="predicted"/>
<dbReference type="AlphaFoldDB" id="A0A0A9TEY4"/>
<dbReference type="EMBL" id="GBRH01276519">
    <property type="protein sequence ID" value="JAD21376.1"/>
    <property type="molecule type" value="Transcribed_RNA"/>
</dbReference>
<name>A0A0A9TEY4_ARUDO</name>